<dbReference type="Pfam" id="PF04134">
    <property type="entry name" value="DCC1-like"/>
    <property type="match status" value="1"/>
</dbReference>
<dbReference type="AlphaFoldDB" id="D6Y582"/>
<dbReference type="InterPro" id="IPR007263">
    <property type="entry name" value="DCC1-like"/>
</dbReference>
<protein>
    <submittedName>
        <fullName evidence="1">Putative thiol-disulfide oxidoreductase DCC</fullName>
    </submittedName>
</protein>
<dbReference type="Proteomes" id="UP000006640">
    <property type="component" value="Chromosome"/>
</dbReference>
<dbReference type="RefSeq" id="WP_013132810.1">
    <property type="nucleotide sequence ID" value="NC_014165.1"/>
</dbReference>
<proteinExistence type="predicted"/>
<keyword evidence="2" id="KW-1185">Reference proteome</keyword>
<organism evidence="1 2">
    <name type="scientific">Thermobispora bispora (strain ATCC 19993 / DSM 43833 / CBS 139.67 / JCM 10125 / KCTC 9307 / NBRC 14880 / R51)</name>
    <dbReference type="NCBI Taxonomy" id="469371"/>
    <lineage>
        <taxon>Bacteria</taxon>
        <taxon>Bacillati</taxon>
        <taxon>Actinomycetota</taxon>
        <taxon>Actinomycetes</taxon>
        <taxon>Streptosporangiales</taxon>
        <taxon>Streptosporangiaceae</taxon>
        <taxon>Thermobispora</taxon>
    </lineage>
</organism>
<dbReference type="eggNOG" id="COG3011">
    <property type="taxonomic scope" value="Bacteria"/>
</dbReference>
<reference evidence="1 2" key="1">
    <citation type="submission" date="2010-01" db="EMBL/GenBank/DDBJ databases">
        <title>The complete genome of Thermobispora bispora DSM 43833.</title>
        <authorList>
            <consortium name="US DOE Joint Genome Institute (JGI-PGF)"/>
            <person name="Lucas S."/>
            <person name="Copeland A."/>
            <person name="Lapidus A."/>
            <person name="Glavina del Rio T."/>
            <person name="Dalin E."/>
            <person name="Tice H."/>
            <person name="Bruce D."/>
            <person name="Goodwin L."/>
            <person name="Pitluck S."/>
            <person name="Kyrpides N."/>
            <person name="Mavromatis K."/>
            <person name="Ivanova N."/>
            <person name="Mikhailova N."/>
            <person name="Chertkov O."/>
            <person name="Brettin T."/>
            <person name="Detter J.C."/>
            <person name="Han C."/>
            <person name="Larimer F."/>
            <person name="Land M."/>
            <person name="Hauser L."/>
            <person name="Markowitz V."/>
            <person name="Cheng J.-F."/>
            <person name="Hugenholtz P."/>
            <person name="Woyke T."/>
            <person name="Wu D."/>
            <person name="Jando M."/>
            <person name="Schneider S."/>
            <person name="Klenk H.-P."/>
            <person name="Eisen J.A."/>
        </authorList>
    </citation>
    <scope>NUCLEOTIDE SEQUENCE [LARGE SCALE GENOMIC DNA]</scope>
    <source>
        <strain evidence="2">ATCC 19993 / DSM 43833 / CBS 139.67 / JCM 10125 / KCTC 9307 / NBRC 14880 / R51</strain>
    </source>
</reference>
<dbReference type="GO" id="GO:0015035">
    <property type="term" value="F:protein-disulfide reductase activity"/>
    <property type="evidence" value="ECO:0007669"/>
    <property type="project" value="InterPro"/>
</dbReference>
<dbReference type="HOGENOM" id="CLU_086500_5_1_11"/>
<dbReference type="STRING" id="469371.Tbis_2575"/>
<dbReference type="OrthoDB" id="9813713at2"/>
<evidence type="ECO:0000313" key="2">
    <source>
        <dbReference type="Proteomes" id="UP000006640"/>
    </source>
</evidence>
<sequence length="123" mass="13512">MVHADQVLLVFDGNCGFCQTCVNLGRRLLPYMPLVRAWQSIPLETIGLTREQAATSVQLVGPRGLHAQGARAIAVVLALQPTRGWRALGRTMLLPPVSWLAEAVYRVVARYRTRLPGAFCLCA</sequence>
<dbReference type="EMBL" id="CP001874">
    <property type="protein sequence ID" value="ADG89277.1"/>
    <property type="molecule type" value="Genomic_DNA"/>
</dbReference>
<accession>D6Y582</accession>
<name>D6Y582_THEBD</name>
<gene>
    <name evidence="1" type="ordered locus">Tbis_2575</name>
</gene>
<dbReference type="KEGG" id="tbi:Tbis_2575"/>
<evidence type="ECO:0000313" key="1">
    <source>
        <dbReference type="EMBL" id="ADG89277.1"/>
    </source>
</evidence>